<dbReference type="Gene3D" id="3.40.50.150">
    <property type="entry name" value="Vaccinia Virus protein VP39"/>
    <property type="match status" value="1"/>
</dbReference>
<dbReference type="InterPro" id="IPR029063">
    <property type="entry name" value="SAM-dependent_MTases_sf"/>
</dbReference>
<reference evidence="4 5" key="1">
    <citation type="journal article" date="2019" name="Int. J. Syst. Evol. Microbiol.">
        <title>The Global Catalogue of Microorganisms (GCM) 10K type strain sequencing project: providing services to taxonomists for standard genome sequencing and annotation.</title>
        <authorList>
            <consortium name="The Broad Institute Genomics Platform"/>
            <consortium name="The Broad Institute Genome Sequencing Center for Infectious Disease"/>
            <person name="Wu L."/>
            <person name="Ma J."/>
        </authorList>
    </citation>
    <scope>NUCLEOTIDE SEQUENCE [LARGE SCALE GENOMIC DNA]</scope>
    <source>
        <strain evidence="4 5">JCM 4358</strain>
    </source>
</reference>
<evidence type="ECO:0000313" key="5">
    <source>
        <dbReference type="Proteomes" id="UP001499986"/>
    </source>
</evidence>
<dbReference type="PANTHER" id="PTHR44942:SF4">
    <property type="entry name" value="METHYLTRANSFERASE TYPE 11 DOMAIN-CONTAINING PROTEIN"/>
    <property type="match status" value="1"/>
</dbReference>
<evidence type="ECO:0000259" key="3">
    <source>
        <dbReference type="Pfam" id="PF13649"/>
    </source>
</evidence>
<dbReference type="Pfam" id="PF13649">
    <property type="entry name" value="Methyltransf_25"/>
    <property type="match status" value="1"/>
</dbReference>
<keyword evidence="1 4" id="KW-0489">Methyltransferase</keyword>
<sequence>MPPAGCRAVESSGASPGRVIVELCAVRVVGGVVAGWEWDDTLFAGTAAYYERGRPPYAPGLADALAEVLRPDGEGRLVDVGCGPGTIALSLAHLFGEIVGVDPDRGMIAEAGRRATDRGVGEKARWVRARAETLPAGLGTFAVATFAQSFHWMDRDLVAATVRDMLQPGGALVHIADLKTEHRTLDGLPHPPVPYTAVDELVKRYLGPVRRAGRGVLPQGTAGGEAEVFARAGFSGPRRLVVPGGQALERTVDDVVAWVFSMSFSAPHLFEGRRDDFEGDLRRLLREASSVGRFSERGPSTEVFVWRKDSSGC</sequence>
<keyword evidence="5" id="KW-1185">Reference proteome</keyword>
<evidence type="ECO:0000256" key="1">
    <source>
        <dbReference type="ARBA" id="ARBA00022603"/>
    </source>
</evidence>
<dbReference type="GO" id="GO:0008168">
    <property type="term" value="F:methyltransferase activity"/>
    <property type="evidence" value="ECO:0007669"/>
    <property type="project" value="UniProtKB-KW"/>
</dbReference>
<dbReference type="PANTHER" id="PTHR44942">
    <property type="entry name" value="METHYLTRANSF_11 DOMAIN-CONTAINING PROTEIN"/>
    <property type="match status" value="1"/>
</dbReference>
<proteinExistence type="predicted"/>
<comment type="caution">
    <text evidence="4">The sequence shown here is derived from an EMBL/GenBank/DDBJ whole genome shotgun (WGS) entry which is preliminary data.</text>
</comment>
<organism evidence="4 5">
    <name type="scientific">Streptomyces coeruleofuscus</name>
    <dbReference type="NCBI Taxonomy" id="66879"/>
    <lineage>
        <taxon>Bacteria</taxon>
        <taxon>Bacillati</taxon>
        <taxon>Actinomycetota</taxon>
        <taxon>Actinomycetes</taxon>
        <taxon>Kitasatosporales</taxon>
        <taxon>Streptomycetaceae</taxon>
        <taxon>Streptomyces</taxon>
    </lineage>
</organism>
<protein>
    <submittedName>
        <fullName evidence="4">Class I SAM-dependent methyltransferase</fullName>
    </submittedName>
</protein>
<dbReference type="GO" id="GO:0032259">
    <property type="term" value="P:methylation"/>
    <property type="evidence" value="ECO:0007669"/>
    <property type="project" value="UniProtKB-KW"/>
</dbReference>
<dbReference type="EMBL" id="BAAASE010000001">
    <property type="protein sequence ID" value="GAA2386825.1"/>
    <property type="molecule type" value="Genomic_DNA"/>
</dbReference>
<dbReference type="SUPFAM" id="SSF53335">
    <property type="entry name" value="S-adenosyl-L-methionine-dependent methyltransferases"/>
    <property type="match status" value="1"/>
</dbReference>
<dbReference type="InterPro" id="IPR041698">
    <property type="entry name" value="Methyltransf_25"/>
</dbReference>
<dbReference type="Proteomes" id="UP001499986">
    <property type="component" value="Unassembled WGS sequence"/>
</dbReference>
<keyword evidence="2" id="KW-0808">Transferase</keyword>
<accession>A0ABN3HS85</accession>
<name>A0ABN3HS85_9ACTN</name>
<feature type="domain" description="Methyltransferase" evidence="3">
    <location>
        <begin position="78"/>
        <end position="170"/>
    </location>
</feature>
<dbReference type="InterPro" id="IPR051052">
    <property type="entry name" value="Diverse_substrate_MTase"/>
</dbReference>
<dbReference type="CDD" id="cd02440">
    <property type="entry name" value="AdoMet_MTases"/>
    <property type="match status" value="1"/>
</dbReference>
<evidence type="ECO:0000313" key="4">
    <source>
        <dbReference type="EMBL" id="GAA2386825.1"/>
    </source>
</evidence>
<gene>
    <name evidence="4" type="ORF">GCM10010255_12810</name>
</gene>
<evidence type="ECO:0000256" key="2">
    <source>
        <dbReference type="ARBA" id="ARBA00022679"/>
    </source>
</evidence>